<keyword evidence="2" id="KW-0813">Transport</keyword>
<keyword evidence="5 7" id="KW-1133">Transmembrane helix</keyword>
<keyword evidence="6 7" id="KW-0472">Membrane</keyword>
<evidence type="ECO:0000313" key="10">
    <source>
        <dbReference type="Proteomes" id="UP000632138"/>
    </source>
</evidence>
<dbReference type="Gene3D" id="1.20.1250.20">
    <property type="entry name" value="MFS general substrate transporter like domains"/>
    <property type="match status" value="1"/>
</dbReference>
<dbReference type="Proteomes" id="UP000632138">
    <property type="component" value="Unassembled WGS sequence"/>
</dbReference>
<feature type="transmembrane region" description="Helical" evidence="7">
    <location>
        <begin position="142"/>
        <end position="161"/>
    </location>
</feature>
<comment type="caution">
    <text evidence="9">The sequence shown here is derived from an EMBL/GenBank/DDBJ whole genome shotgun (WGS) entry which is preliminary data.</text>
</comment>
<dbReference type="SUPFAM" id="SSF103473">
    <property type="entry name" value="MFS general substrate transporter"/>
    <property type="match status" value="1"/>
</dbReference>
<dbReference type="InterPro" id="IPR050171">
    <property type="entry name" value="MFS_Transporters"/>
</dbReference>
<gene>
    <name evidence="9" type="ORF">JIG36_23320</name>
</gene>
<dbReference type="PROSITE" id="PS50850">
    <property type="entry name" value="MFS"/>
    <property type="match status" value="1"/>
</dbReference>
<feature type="transmembrane region" description="Helical" evidence="7">
    <location>
        <begin position="48"/>
        <end position="66"/>
    </location>
</feature>
<keyword evidence="3" id="KW-1003">Cell membrane</keyword>
<feature type="domain" description="Major facilitator superfamily (MFS) profile" evidence="8">
    <location>
        <begin position="1"/>
        <end position="400"/>
    </location>
</feature>
<comment type="subcellular location">
    <subcellularLocation>
        <location evidence="1">Cell membrane</location>
        <topology evidence="1">Multi-pass membrane protein</topology>
    </subcellularLocation>
</comment>
<keyword evidence="4 7" id="KW-0812">Transmembrane</keyword>
<evidence type="ECO:0000313" key="9">
    <source>
        <dbReference type="EMBL" id="MBM2618491.1"/>
    </source>
</evidence>
<feature type="transmembrane region" description="Helical" evidence="7">
    <location>
        <begin position="211"/>
        <end position="235"/>
    </location>
</feature>
<dbReference type="PANTHER" id="PTHR23517:SF2">
    <property type="entry name" value="MULTIDRUG RESISTANCE PROTEIN MDTH"/>
    <property type="match status" value="1"/>
</dbReference>
<evidence type="ECO:0000256" key="1">
    <source>
        <dbReference type="ARBA" id="ARBA00004651"/>
    </source>
</evidence>
<feature type="transmembrane region" description="Helical" evidence="7">
    <location>
        <begin position="341"/>
        <end position="365"/>
    </location>
</feature>
<dbReference type="EMBL" id="JAENHP010000007">
    <property type="protein sequence ID" value="MBM2618491.1"/>
    <property type="molecule type" value="Genomic_DNA"/>
</dbReference>
<feature type="transmembrane region" description="Helical" evidence="7">
    <location>
        <begin position="278"/>
        <end position="296"/>
    </location>
</feature>
<dbReference type="InterPro" id="IPR036259">
    <property type="entry name" value="MFS_trans_sf"/>
</dbReference>
<protein>
    <submittedName>
        <fullName evidence="9">MFS transporter</fullName>
    </submittedName>
</protein>
<feature type="transmembrane region" description="Helical" evidence="7">
    <location>
        <begin position="20"/>
        <end position="41"/>
    </location>
</feature>
<evidence type="ECO:0000256" key="6">
    <source>
        <dbReference type="ARBA" id="ARBA00023136"/>
    </source>
</evidence>
<dbReference type="InterPro" id="IPR020846">
    <property type="entry name" value="MFS_dom"/>
</dbReference>
<feature type="transmembrane region" description="Helical" evidence="7">
    <location>
        <begin position="247"/>
        <end position="266"/>
    </location>
</feature>
<sequence length="408" mass="42829">MMERVLPPRGLPRQLVAQSALVAVGWGVYLTGSVVFFTAYAGLTPVQIGLGFSVAGALGLVLPMPLGHFADRVGGRRAWVIGSAVGVVAFLLYPLVGAFWSFVAVLGLQALSQGLTDAGRTVYTAAAVPQEIRVRTMAFVRAYLNLGFTIGAGLGAAAIALDSRPGLLVLVLLNAAGIFVSGCFVARMPAVHTERSAERPRPWGVLRDHPYTALTGVFAILYFSEVLFTTIVPLWAITRTDAPKPVLGALFALNTVLAVLLQVPATRQAVSMAGSARLVRWAALSATAACLVFVVSGRTQGWVTIAVLALGVVLLTGAELWSSAAEWYFVTEVPPPEQRGLYLGAARTTTGISSMIGPAALTFLAVHTGGWGWWLIAALFTVAALTVGPVVAWVARTSRNVHTSAPSA</sequence>
<organism evidence="9 10">
    <name type="scientific">Paractinoplanes ovalisporus</name>
    <dbReference type="NCBI Taxonomy" id="2810368"/>
    <lineage>
        <taxon>Bacteria</taxon>
        <taxon>Bacillati</taxon>
        <taxon>Actinomycetota</taxon>
        <taxon>Actinomycetes</taxon>
        <taxon>Micromonosporales</taxon>
        <taxon>Micromonosporaceae</taxon>
        <taxon>Paractinoplanes</taxon>
    </lineage>
</organism>
<proteinExistence type="predicted"/>
<evidence type="ECO:0000256" key="2">
    <source>
        <dbReference type="ARBA" id="ARBA00022448"/>
    </source>
</evidence>
<name>A0ABS2AF80_9ACTN</name>
<feature type="transmembrane region" description="Helical" evidence="7">
    <location>
        <begin position="78"/>
        <end position="106"/>
    </location>
</feature>
<evidence type="ECO:0000256" key="5">
    <source>
        <dbReference type="ARBA" id="ARBA00022989"/>
    </source>
</evidence>
<evidence type="ECO:0000256" key="3">
    <source>
        <dbReference type="ARBA" id="ARBA00022475"/>
    </source>
</evidence>
<evidence type="ECO:0000259" key="8">
    <source>
        <dbReference type="PROSITE" id="PS50850"/>
    </source>
</evidence>
<feature type="transmembrane region" description="Helical" evidence="7">
    <location>
        <begin position="302"/>
        <end position="321"/>
    </location>
</feature>
<reference evidence="9 10" key="1">
    <citation type="submission" date="2021-01" db="EMBL/GenBank/DDBJ databases">
        <title>Actinoplanes sp. nov. LDG1-06 isolated from lichen.</title>
        <authorList>
            <person name="Saeng-In P."/>
            <person name="Phongsopitanun W."/>
            <person name="Kanchanasin P."/>
            <person name="Yuki M."/>
            <person name="Kudo T."/>
            <person name="Ohkuma M."/>
            <person name="Tanasupawat S."/>
        </authorList>
    </citation>
    <scope>NUCLEOTIDE SEQUENCE [LARGE SCALE GENOMIC DNA]</scope>
    <source>
        <strain evidence="9 10">LDG1-06</strain>
    </source>
</reference>
<evidence type="ECO:0000256" key="7">
    <source>
        <dbReference type="SAM" id="Phobius"/>
    </source>
</evidence>
<dbReference type="Pfam" id="PF07690">
    <property type="entry name" value="MFS_1"/>
    <property type="match status" value="1"/>
</dbReference>
<feature type="transmembrane region" description="Helical" evidence="7">
    <location>
        <begin position="371"/>
        <end position="395"/>
    </location>
</feature>
<accession>A0ABS2AF80</accession>
<dbReference type="InterPro" id="IPR011701">
    <property type="entry name" value="MFS"/>
</dbReference>
<keyword evidence="10" id="KW-1185">Reference proteome</keyword>
<evidence type="ECO:0000256" key="4">
    <source>
        <dbReference type="ARBA" id="ARBA00022692"/>
    </source>
</evidence>
<feature type="transmembrane region" description="Helical" evidence="7">
    <location>
        <begin position="167"/>
        <end position="190"/>
    </location>
</feature>
<dbReference type="PANTHER" id="PTHR23517">
    <property type="entry name" value="RESISTANCE PROTEIN MDTM, PUTATIVE-RELATED-RELATED"/>
    <property type="match status" value="1"/>
</dbReference>